<evidence type="ECO:0000313" key="2">
    <source>
        <dbReference type="EMBL" id="TNN64564.1"/>
    </source>
</evidence>
<evidence type="ECO:0000313" key="3">
    <source>
        <dbReference type="Proteomes" id="UP000314294"/>
    </source>
</evidence>
<dbReference type="AlphaFoldDB" id="A0A4Z2HI28"/>
<feature type="signal peptide" evidence="1">
    <location>
        <begin position="1"/>
        <end position="18"/>
    </location>
</feature>
<dbReference type="EMBL" id="SRLO01000250">
    <property type="protein sequence ID" value="TNN64564.1"/>
    <property type="molecule type" value="Genomic_DNA"/>
</dbReference>
<dbReference type="Proteomes" id="UP000314294">
    <property type="component" value="Unassembled WGS sequence"/>
</dbReference>
<name>A0A4Z2HI28_9TELE</name>
<evidence type="ECO:0000256" key="1">
    <source>
        <dbReference type="SAM" id="SignalP"/>
    </source>
</evidence>
<reference evidence="2 3" key="1">
    <citation type="submission" date="2019-03" db="EMBL/GenBank/DDBJ databases">
        <title>First draft genome of Liparis tanakae, snailfish: a comprehensive survey of snailfish specific genes.</title>
        <authorList>
            <person name="Kim W."/>
            <person name="Song I."/>
            <person name="Jeong J.-H."/>
            <person name="Kim D."/>
            <person name="Kim S."/>
            <person name="Ryu S."/>
            <person name="Song J.Y."/>
            <person name="Lee S.K."/>
        </authorList>
    </citation>
    <scope>NUCLEOTIDE SEQUENCE [LARGE SCALE GENOMIC DNA]</scope>
    <source>
        <tissue evidence="2">Muscle</tissue>
    </source>
</reference>
<comment type="caution">
    <text evidence="2">The sequence shown here is derived from an EMBL/GenBank/DDBJ whole genome shotgun (WGS) entry which is preliminary data.</text>
</comment>
<proteinExistence type="predicted"/>
<keyword evidence="1" id="KW-0732">Signal</keyword>
<organism evidence="2 3">
    <name type="scientific">Liparis tanakae</name>
    <name type="common">Tanaka's snailfish</name>
    <dbReference type="NCBI Taxonomy" id="230148"/>
    <lineage>
        <taxon>Eukaryota</taxon>
        <taxon>Metazoa</taxon>
        <taxon>Chordata</taxon>
        <taxon>Craniata</taxon>
        <taxon>Vertebrata</taxon>
        <taxon>Euteleostomi</taxon>
        <taxon>Actinopterygii</taxon>
        <taxon>Neopterygii</taxon>
        <taxon>Teleostei</taxon>
        <taxon>Neoteleostei</taxon>
        <taxon>Acanthomorphata</taxon>
        <taxon>Eupercaria</taxon>
        <taxon>Perciformes</taxon>
        <taxon>Cottioidei</taxon>
        <taxon>Cottales</taxon>
        <taxon>Liparidae</taxon>
        <taxon>Liparis</taxon>
    </lineage>
</organism>
<sequence>MTWTTYSGQLTAWAMVMARCVASASTSSGRHSAWPSGPVMPRDSIFLAPYESQRDGDNVEVPVLGVHLGDGSGLLAVREGGVQLRVLQHEHVLVGHKHLKGIDSLLFVVHRLGAHELQLHVCVRVDAARNHELVSGIDDSHPVRDLEVQSDIHDLPMFDVDVADRGAFLVHNFSPLDQDPAGLRHPAESSRVWMRRRARGGTAERARGLSLNSNPAELMQQAGEDEAFGLQRVSRGPQH</sequence>
<gene>
    <name evidence="2" type="ORF">EYF80_025191</name>
</gene>
<keyword evidence="3" id="KW-1185">Reference proteome</keyword>
<accession>A0A4Z2HI28</accession>
<protein>
    <submittedName>
        <fullName evidence="2">Uncharacterized protein</fullName>
    </submittedName>
</protein>
<feature type="chain" id="PRO_5021277470" evidence="1">
    <location>
        <begin position="19"/>
        <end position="239"/>
    </location>
</feature>